<feature type="domain" description="Histidine kinase" evidence="6">
    <location>
        <begin position="910"/>
        <end position="1130"/>
    </location>
</feature>
<dbReference type="InterPro" id="IPR000014">
    <property type="entry name" value="PAS"/>
</dbReference>
<dbReference type="SMART" id="SM00091">
    <property type="entry name" value="PAS"/>
    <property type="match status" value="7"/>
</dbReference>
<dbReference type="Pfam" id="PF02518">
    <property type="entry name" value="HATPase_c"/>
    <property type="match status" value="1"/>
</dbReference>
<organism evidence="9 10">
    <name type="scientific">Stieleria marina</name>
    <dbReference type="NCBI Taxonomy" id="1930275"/>
    <lineage>
        <taxon>Bacteria</taxon>
        <taxon>Pseudomonadati</taxon>
        <taxon>Planctomycetota</taxon>
        <taxon>Planctomycetia</taxon>
        <taxon>Pirellulales</taxon>
        <taxon>Pirellulaceae</taxon>
        <taxon>Stieleria</taxon>
    </lineage>
</organism>
<gene>
    <name evidence="9" type="primary">fixL_4</name>
    <name evidence="9" type="ORF">K239x_34830</name>
</gene>
<keyword evidence="10" id="KW-1185">Reference proteome</keyword>
<comment type="catalytic activity">
    <reaction evidence="1">
        <text>ATP + protein L-histidine = ADP + protein N-phospho-L-histidine.</text>
        <dbReference type="EC" id="2.7.13.3"/>
    </reaction>
</comment>
<evidence type="ECO:0000259" key="8">
    <source>
        <dbReference type="PROSITE" id="PS50113"/>
    </source>
</evidence>
<dbReference type="EMBL" id="CP036526">
    <property type="protein sequence ID" value="QDT11485.1"/>
    <property type="molecule type" value="Genomic_DNA"/>
</dbReference>
<dbReference type="InterPro" id="IPR003594">
    <property type="entry name" value="HATPase_dom"/>
</dbReference>
<dbReference type="InterPro" id="IPR001610">
    <property type="entry name" value="PAC"/>
</dbReference>
<proteinExistence type="predicted"/>
<evidence type="ECO:0000256" key="2">
    <source>
        <dbReference type="ARBA" id="ARBA00012438"/>
    </source>
</evidence>
<dbReference type="Pfam" id="PF13426">
    <property type="entry name" value="PAS_9"/>
    <property type="match status" value="3"/>
</dbReference>
<reference evidence="9 10" key="1">
    <citation type="submission" date="2019-02" db="EMBL/GenBank/DDBJ databases">
        <title>Deep-cultivation of Planctomycetes and their phenomic and genomic characterization uncovers novel biology.</title>
        <authorList>
            <person name="Wiegand S."/>
            <person name="Jogler M."/>
            <person name="Boedeker C."/>
            <person name="Pinto D."/>
            <person name="Vollmers J."/>
            <person name="Rivas-Marin E."/>
            <person name="Kohn T."/>
            <person name="Peeters S.H."/>
            <person name="Heuer A."/>
            <person name="Rast P."/>
            <person name="Oberbeckmann S."/>
            <person name="Bunk B."/>
            <person name="Jeske O."/>
            <person name="Meyerdierks A."/>
            <person name="Storesund J.E."/>
            <person name="Kallscheuer N."/>
            <person name="Luecker S."/>
            <person name="Lage O.M."/>
            <person name="Pohl T."/>
            <person name="Merkel B.J."/>
            <person name="Hornburger P."/>
            <person name="Mueller R.-W."/>
            <person name="Bruemmer F."/>
            <person name="Labrenz M."/>
            <person name="Spormann A.M."/>
            <person name="Op den Camp H."/>
            <person name="Overmann J."/>
            <person name="Amann R."/>
            <person name="Jetten M.S.M."/>
            <person name="Mascher T."/>
            <person name="Medema M.H."/>
            <person name="Devos D.P."/>
            <person name="Kaster A.-K."/>
            <person name="Ovreas L."/>
            <person name="Rohde M."/>
            <person name="Galperin M.Y."/>
            <person name="Jogler C."/>
        </authorList>
    </citation>
    <scope>NUCLEOTIDE SEQUENCE [LARGE SCALE GENOMIC DNA]</scope>
    <source>
        <strain evidence="9 10">K23_9</strain>
    </source>
</reference>
<dbReference type="InterPro" id="IPR035965">
    <property type="entry name" value="PAS-like_dom_sf"/>
</dbReference>
<evidence type="ECO:0000256" key="5">
    <source>
        <dbReference type="ARBA" id="ARBA00022777"/>
    </source>
</evidence>
<dbReference type="PROSITE" id="PS50109">
    <property type="entry name" value="HIS_KIN"/>
    <property type="match status" value="1"/>
</dbReference>
<feature type="domain" description="PAS" evidence="7">
    <location>
        <begin position="643"/>
        <end position="720"/>
    </location>
</feature>
<name>A0A517NWH4_9BACT</name>
<dbReference type="Gene3D" id="1.10.287.130">
    <property type="match status" value="1"/>
</dbReference>
<dbReference type="InterPro" id="IPR000700">
    <property type="entry name" value="PAS-assoc_C"/>
</dbReference>
<dbReference type="RefSeq" id="WP_145419311.1">
    <property type="nucleotide sequence ID" value="NZ_CP036526.1"/>
</dbReference>
<dbReference type="InterPro" id="IPR052162">
    <property type="entry name" value="Sensor_kinase/Photoreceptor"/>
</dbReference>
<feature type="domain" description="PAS" evidence="7">
    <location>
        <begin position="517"/>
        <end position="587"/>
    </location>
</feature>
<dbReference type="Gene3D" id="3.30.450.20">
    <property type="entry name" value="PAS domain"/>
    <property type="match status" value="7"/>
</dbReference>
<dbReference type="NCBIfam" id="TIGR00229">
    <property type="entry name" value="sensory_box"/>
    <property type="match status" value="6"/>
</dbReference>
<dbReference type="EC" id="2.7.13.3" evidence="2"/>
<evidence type="ECO:0000313" key="9">
    <source>
        <dbReference type="EMBL" id="QDT11485.1"/>
    </source>
</evidence>
<dbReference type="InterPro" id="IPR013655">
    <property type="entry name" value="PAS_fold_3"/>
</dbReference>
<keyword evidence="3" id="KW-0597">Phosphoprotein</keyword>
<dbReference type="InterPro" id="IPR013656">
    <property type="entry name" value="PAS_4"/>
</dbReference>
<dbReference type="AlphaFoldDB" id="A0A517NWH4"/>
<dbReference type="OrthoDB" id="290376at2"/>
<dbReference type="PROSITE" id="PS50113">
    <property type="entry name" value="PAC"/>
    <property type="match status" value="4"/>
</dbReference>
<dbReference type="SUPFAM" id="SSF55785">
    <property type="entry name" value="PYP-like sensor domain (PAS domain)"/>
    <property type="match status" value="7"/>
</dbReference>
<dbReference type="GO" id="GO:0004673">
    <property type="term" value="F:protein histidine kinase activity"/>
    <property type="evidence" value="ECO:0007669"/>
    <property type="project" value="UniProtKB-EC"/>
</dbReference>
<keyword evidence="4 9" id="KW-0808">Transferase</keyword>
<feature type="domain" description="PAC" evidence="8">
    <location>
        <begin position="460"/>
        <end position="516"/>
    </location>
</feature>
<dbReference type="Proteomes" id="UP000319817">
    <property type="component" value="Chromosome"/>
</dbReference>
<dbReference type="PANTHER" id="PTHR43304">
    <property type="entry name" value="PHYTOCHROME-LIKE PROTEIN CPH1"/>
    <property type="match status" value="1"/>
</dbReference>
<feature type="domain" description="PAC" evidence="8">
    <location>
        <begin position="590"/>
        <end position="642"/>
    </location>
</feature>
<feature type="domain" description="PAS" evidence="7">
    <location>
        <begin position="769"/>
        <end position="813"/>
    </location>
</feature>
<dbReference type="Pfam" id="PF08447">
    <property type="entry name" value="PAS_3"/>
    <property type="match status" value="1"/>
</dbReference>
<dbReference type="InterPro" id="IPR004358">
    <property type="entry name" value="Sig_transdc_His_kin-like_C"/>
</dbReference>
<protein>
    <recommendedName>
        <fullName evidence="2">histidine kinase</fullName>
        <ecNumber evidence="2">2.7.13.3</ecNumber>
    </recommendedName>
</protein>
<dbReference type="GO" id="GO:0006355">
    <property type="term" value="P:regulation of DNA-templated transcription"/>
    <property type="evidence" value="ECO:0007669"/>
    <property type="project" value="InterPro"/>
</dbReference>
<dbReference type="Pfam" id="PF13188">
    <property type="entry name" value="PAS_8"/>
    <property type="match status" value="2"/>
</dbReference>
<dbReference type="SMART" id="SM00387">
    <property type="entry name" value="HATPase_c"/>
    <property type="match status" value="1"/>
</dbReference>
<evidence type="ECO:0000313" key="10">
    <source>
        <dbReference type="Proteomes" id="UP000319817"/>
    </source>
</evidence>
<dbReference type="PROSITE" id="PS50112">
    <property type="entry name" value="PAS"/>
    <property type="match status" value="4"/>
</dbReference>
<feature type="domain" description="PAC" evidence="8">
    <location>
        <begin position="214"/>
        <end position="266"/>
    </location>
</feature>
<dbReference type="PRINTS" id="PR00344">
    <property type="entry name" value="BCTRLSENSOR"/>
</dbReference>
<evidence type="ECO:0000256" key="4">
    <source>
        <dbReference type="ARBA" id="ARBA00022679"/>
    </source>
</evidence>
<dbReference type="InterPro" id="IPR036890">
    <property type="entry name" value="HATPase_C_sf"/>
</dbReference>
<evidence type="ECO:0000256" key="1">
    <source>
        <dbReference type="ARBA" id="ARBA00000085"/>
    </source>
</evidence>
<dbReference type="InterPro" id="IPR005467">
    <property type="entry name" value="His_kinase_dom"/>
</dbReference>
<sequence>MASTTHHEYTESLAESSGLATWLFDQSCDALFLMDLSTGVIRQANGAAARLTGRPVKELCKLDCKDIFDDANIDRHLTGSLVICKKDGTRVSGEASSGVVEFDGEDCHLLKFVSSPSDPPVVAFTETPKQSIPAKEYQTDYFRNLLDDIGAIIWEADLPFRGINYISGQLTAILGYSVEQWMADPQSWEKSIYSEDHEFTMKCCNDSIADGRDHCLEYRAVAADGRIVWIEDRISVLHDDQGEPYRVRGVMIDVTEAKRSEELIRFQREQHRLLVDHAPICVHSIDSDGKLASLNPKGLDLIGASSFDEMAGLPYLDFISEKERPHVDELLQQAYNGISSHFEFDCSTKHGVRRFKSNFIPIQELDGEVRTIMGTSEDVTESHKVMHKLRLQDRAIESAGQGILIADVLNDEFKLIYCNPAFEQITRLSHQKVVGSDGTDLAIDDSGLTIDQFLRATKSSDQSASVVHRTCESQNTICSSEINVSMVFDDHGDVTHLVCFWKDISDRVHMESQLRRSEQLFRTLSEHSPSGVLLFDVDGDLTYLNSVGASILQTVESQCLGDGWKRRIERRDRTKLAKAFDKLRENGESFALELQFIDSLGKTNWVQLRTSARISDGKNVVGYVGSLVDISQQKLHVEQLAQNERRYRAMVENAPEGIAIYDPQQCRFIDWNDSALALFGYGAESFASLDFPSLLPLVQPEGTASYELMAPQIQSVLDGQTTLFECHFQNSAGHSFPCEVQLAMHPAVGRQLIRASISDRTEQHASREKMRHIRLALEHTSDAMYVISPDSRIIDVNQATCDALGYTREELLSMETSSIKEGSQTDDWHILFERLKDIDSCTIESVHVRKDGTSFPVEVSAAYSNVGQEFIVALARDISERTEAYDRIRQRETQLAHVSRQSTMGELVAGIAHEVNQPLYSIVNFAKATNIRLEALIEEIPDSKKLGDLRDWNEQIAIAAGNAGDIIHRMGSYVAKRSLPTLPAEIDPAILGAIELLNHELKRANIALDLDLNANQTKVVLDHIRIQQIIVNLVINAIEAIEQNMSACREIVVTTKVTKGSVTVTVSDSGPGFSQGSNNLFEALTSTKENAMGMGLAVVNTILDEHAGDLSLETSAAGGASLVFSLPIYSEIGNV</sequence>
<keyword evidence="5" id="KW-0418">Kinase</keyword>
<dbReference type="SUPFAM" id="SSF55874">
    <property type="entry name" value="ATPase domain of HSP90 chaperone/DNA topoisomerase II/histidine kinase"/>
    <property type="match status" value="1"/>
</dbReference>
<dbReference type="PANTHER" id="PTHR43304:SF1">
    <property type="entry name" value="PAC DOMAIN-CONTAINING PROTEIN"/>
    <property type="match status" value="1"/>
</dbReference>
<evidence type="ECO:0000259" key="7">
    <source>
        <dbReference type="PROSITE" id="PS50112"/>
    </source>
</evidence>
<feature type="domain" description="PAS" evidence="7">
    <location>
        <begin position="267"/>
        <end position="338"/>
    </location>
</feature>
<dbReference type="Gene3D" id="3.30.565.10">
    <property type="entry name" value="Histidine kinase-like ATPase, C-terminal domain"/>
    <property type="match status" value="1"/>
</dbReference>
<accession>A0A517NWH4</accession>
<dbReference type="CDD" id="cd00130">
    <property type="entry name" value="PAS"/>
    <property type="match status" value="5"/>
</dbReference>
<evidence type="ECO:0000256" key="3">
    <source>
        <dbReference type="ARBA" id="ARBA00022553"/>
    </source>
</evidence>
<dbReference type="Pfam" id="PF08448">
    <property type="entry name" value="PAS_4"/>
    <property type="match status" value="1"/>
</dbReference>
<evidence type="ECO:0000259" key="6">
    <source>
        <dbReference type="PROSITE" id="PS50109"/>
    </source>
</evidence>
<dbReference type="SMART" id="SM00086">
    <property type="entry name" value="PAC"/>
    <property type="match status" value="6"/>
</dbReference>
<feature type="domain" description="PAC" evidence="8">
    <location>
        <begin position="841"/>
        <end position="890"/>
    </location>
</feature>